<evidence type="ECO:0000256" key="4">
    <source>
        <dbReference type="ARBA" id="ARBA00022692"/>
    </source>
</evidence>
<proteinExistence type="inferred from homology"/>
<comment type="subunit">
    <text evidence="7">Homodimer and heterodimers.</text>
</comment>
<keyword evidence="6" id="KW-0472">Membrane</keyword>
<comment type="caution">
    <text evidence="9">The sequence shown here is derived from an EMBL/GenBank/DDBJ whole genome shotgun (WGS) entry which is preliminary data.</text>
</comment>
<protein>
    <recommendedName>
        <fullName evidence="7">CASP-like protein</fullName>
    </recommendedName>
</protein>
<accession>A0A699IJR8</accession>
<keyword evidence="5" id="KW-1133">Transmembrane helix</keyword>
<dbReference type="InterPro" id="IPR006702">
    <property type="entry name" value="CASP_dom"/>
</dbReference>
<sequence>MDVVTPNVKMEVTSGRVMSYDMLLRTMAFCFTLLAAVVAGTDYQTKSIPITLSDSLPAFNIAVTAKWHYLSSTV</sequence>
<feature type="non-terminal residue" evidence="9">
    <location>
        <position position="74"/>
    </location>
</feature>
<evidence type="ECO:0000256" key="5">
    <source>
        <dbReference type="ARBA" id="ARBA00022989"/>
    </source>
</evidence>
<name>A0A699IJR8_TANCI</name>
<keyword evidence="3 7" id="KW-1003">Cell membrane</keyword>
<evidence type="ECO:0000256" key="1">
    <source>
        <dbReference type="ARBA" id="ARBA00004651"/>
    </source>
</evidence>
<evidence type="ECO:0000256" key="7">
    <source>
        <dbReference type="RuleBase" id="RU361233"/>
    </source>
</evidence>
<keyword evidence="4" id="KW-0812">Transmembrane</keyword>
<comment type="subcellular location">
    <subcellularLocation>
        <location evidence="1 7">Cell membrane</location>
        <topology evidence="1 7">Multi-pass membrane protein</topology>
    </subcellularLocation>
</comment>
<comment type="similarity">
    <text evidence="2 7">Belongs to the Casparian strip membrane proteins (CASP) family.</text>
</comment>
<evidence type="ECO:0000259" key="8">
    <source>
        <dbReference type="Pfam" id="PF04535"/>
    </source>
</evidence>
<evidence type="ECO:0000256" key="3">
    <source>
        <dbReference type="ARBA" id="ARBA00022475"/>
    </source>
</evidence>
<dbReference type="Pfam" id="PF04535">
    <property type="entry name" value="CASP_dom"/>
    <property type="match status" value="1"/>
</dbReference>
<organism evidence="9">
    <name type="scientific">Tanacetum cinerariifolium</name>
    <name type="common">Dalmatian daisy</name>
    <name type="synonym">Chrysanthemum cinerariifolium</name>
    <dbReference type="NCBI Taxonomy" id="118510"/>
    <lineage>
        <taxon>Eukaryota</taxon>
        <taxon>Viridiplantae</taxon>
        <taxon>Streptophyta</taxon>
        <taxon>Embryophyta</taxon>
        <taxon>Tracheophyta</taxon>
        <taxon>Spermatophyta</taxon>
        <taxon>Magnoliopsida</taxon>
        <taxon>eudicotyledons</taxon>
        <taxon>Gunneridae</taxon>
        <taxon>Pentapetalae</taxon>
        <taxon>asterids</taxon>
        <taxon>campanulids</taxon>
        <taxon>Asterales</taxon>
        <taxon>Asteraceae</taxon>
        <taxon>Asteroideae</taxon>
        <taxon>Anthemideae</taxon>
        <taxon>Anthemidinae</taxon>
        <taxon>Tanacetum</taxon>
    </lineage>
</organism>
<evidence type="ECO:0000313" key="9">
    <source>
        <dbReference type="EMBL" id="GEZ68417.1"/>
    </source>
</evidence>
<dbReference type="AlphaFoldDB" id="A0A699IJR8"/>
<dbReference type="EMBL" id="BKCJ010309731">
    <property type="protein sequence ID" value="GEZ68417.1"/>
    <property type="molecule type" value="Genomic_DNA"/>
</dbReference>
<dbReference type="GO" id="GO:0005886">
    <property type="term" value="C:plasma membrane"/>
    <property type="evidence" value="ECO:0007669"/>
    <property type="project" value="UniProtKB-SubCell"/>
</dbReference>
<feature type="domain" description="Casparian strip membrane protein" evidence="8">
    <location>
        <begin position="18"/>
        <end position="71"/>
    </location>
</feature>
<reference evidence="9" key="1">
    <citation type="journal article" date="2019" name="Sci. Rep.">
        <title>Draft genome of Tanacetum cinerariifolium, the natural source of mosquito coil.</title>
        <authorList>
            <person name="Yamashiro T."/>
            <person name="Shiraishi A."/>
            <person name="Satake H."/>
            <person name="Nakayama K."/>
        </authorList>
    </citation>
    <scope>NUCLEOTIDE SEQUENCE</scope>
</reference>
<evidence type="ECO:0000256" key="6">
    <source>
        <dbReference type="ARBA" id="ARBA00023136"/>
    </source>
</evidence>
<evidence type="ECO:0000256" key="2">
    <source>
        <dbReference type="ARBA" id="ARBA00007651"/>
    </source>
</evidence>
<gene>
    <name evidence="9" type="ORF">Tci_540390</name>
</gene>